<dbReference type="RefSeq" id="WP_004180891.1">
    <property type="nucleotide sequence ID" value="NZ_CP021106.3"/>
</dbReference>
<evidence type="ECO:0000313" key="1">
    <source>
        <dbReference type="EMBL" id="ARO86529.1"/>
    </source>
</evidence>
<dbReference type="EMBL" id="CP021106">
    <property type="protein sequence ID" value="ARO86529.1"/>
    <property type="molecule type" value="Genomic_DNA"/>
</dbReference>
<dbReference type="eggNOG" id="ENOG5032VYY">
    <property type="taxonomic scope" value="Bacteria"/>
</dbReference>
<dbReference type="KEGG" id="nlc:EBAPG3_001305"/>
<accession>A0A1W6SL51</accession>
<proteinExistence type="predicted"/>
<organism evidence="1 2">
    <name type="scientific">Nitrosospira lacus</name>
    <dbReference type="NCBI Taxonomy" id="1288494"/>
    <lineage>
        <taxon>Bacteria</taxon>
        <taxon>Pseudomonadati</taxon>
        <taxon>Pseudomonadota</taxon>
        <taxon>Betaproteobacteria</taxon>
        <taxon>Nitrosomonadales</taxon>
        <taxon>Nitrosomonadaceae</taxon>
        <taxon>Nitrosospira</taxon>
    </lineage>
</organism>
<dbReference type="AlphaFoldDB" id="A0A1W6SL51"/>
<name>A0A1W6SL51_9PROT</name>
<reference evidence="1 2" key="1">
    <citation type="journal article" date="2015" name="Int. J. Syst. Evol. Microbiol.">
        <title>Nitrosospira lacus sp. nov., a psychrotolerant, ammonia-oxidizing bacterium from sandy lake sediment.</title>
        <authorList>
            <person name="Urakawa H."/>
            <person name="Garcia J.C."/>
            <person name="Nielsen J.L."/>
            <person name="Le V.Q."/>
            <person name="Kozlowski J.A."/>
            <person name="Stein L.Y."/>
            <person name="Lim C.K."/>
            <person name="Pommerening-Roser A."/>
            <person name="Martens-Habbena W."/>
            <person name="Stahl D.A."/>
            <person name="Klotz M.G."/>
        </authorList>
    </citation>
    <scope>NUCLEOTIDE SEQUENCE [LARGE SCALE GENOMIC DNA]</scope>
    <source>
        <strain evidence="1 2">APG3</strain>
    </source>
</reference>
<protein>
    <submittedName>
        <fullName evidence="1">Uncharacterized protein</fullName>
    </submittedName>
</protein>
<evidence type="ECO:0000313" key="2">
    <source>
        <dbReference type="Proteomes" id="UP000012179"/>
    </source>
</evidence>
<dbReference type="Proteomes" id="UP000012179">
    <property type="component" value="Chromosome"/>
</dbReference>
<sequence length="311" mass="35516">MVELPISQAASLVRGFTAQFAHEYPGVMDSFPPERFTAELVANRTYGGYGDLPATFRTGCTEIEQRCGLAGMELYHKLVIATLIVDFGRHAQKALPVSVASQYETEFRRILEQFDTNPHGFYIHANDLFNKDLAICRGKLIPCGAELVDEFSGVPRSTAIRDGINQLLGVLWFFTTRSGGFRPFYEMHMDPRSRRQFTPEGWDRCYLRVADLLEMDAQIKGLFGSSWWYDPQVEEITPNLGFLRHRPLENGARIFRMGSDRAAIGNATGHSRRRKEQYEKGEYMPTNYLMVWARDDLIRWAKQARAEGLQA</sequence>
<gene>
    <name evidence="1" type="ORF">EBAPG3_001305</name>
</gene>
<dbReference type="OrthoDB" id="7199621at2"/>
<keyword evidence="2" id="KW-1185">Reference proteome</keyword>